<keyword evidence="2" id="KW-1185">Reference proteome</keyword>
<comment type="caution">
    <text evidence="1">The sequence shown here is derived from an EMBL/GenBank/DDBJ whole genome shotgun (WGS) entry which is preliminary data.</text>
</comment>
<gene>
    <name evidence="1" type="ORF">FWILDA_LOCUS6825</name>
</gene>
<dbReference type="Proteomes" id="UP001153678">
    <property type="component" value="Unassembled WGS sequence"/>
</dbReference>
<proteinExistence type="predicted"/>
<reference evidence="1" key="1">
    <citation type="submission" date="2022-08" db="EMBL/GenBank/DDBJ databases">
        <authorList>
            <person name="Kallberg Y."/>
            <person name="Tangrot J."/>
            <person name="Rosling A."/>
        </authorList>
    </citation>
    <scope>NUCLEOTIDE SEQUENCE</scope>
    <source>
        <strain evidence="1">Wild A</strain>
    </source>
</reference>
<sequence length="157" mass="17569">MRRANQASALQKSDGLPILTQAGISFEISNHFDAIIGISNIKTGDCLQHNLIRAGLSALRPIDLPIVVKDVKNGIKLLIVILLMHLQQLKHIFKLDIRDAYQLNTFQKFSAVLFQAVEENIKGFDAELIANAPDITPDDAEIFKQIFTRSFNDNMIL</sequence>
<evidence type="ECO:0000313" key="1">
    <source>
        <dbReference type="EMBL" id="CAI2174902.1"/>
    </source>
</evidence>
<dbReference type="EMBL" id="CAMKVN010001277">
    <property type="protein sequence ID" value="CAI2174902.1"/>
    <property type="molecule type" value="Genomic_DNA"/>
</dbReference>
<dbReference type="AlphaFoldDB" id="A0A9W4SMP6"/>
<name>A0A9W4SMP6_9GLOM</name>
<evidence type="ECO:0000313" key="2">
    <source>
        <dbReference type="Proteomes" id="UP001153678"/>
    </source>
</evidence>
<accession>A0A9W4SMP6</accession>
<dbReference type="OrthoDB" id="2351131at2759"/>
<protein>
    <submittedName>
        <fullName evidence="1">12743_t:CDS:1</fullName>
    </submittedName>
</protein>
<organism evidence="1 2">
    <name type="scientific">Funneliformis geosporum</name>
    <dbReference type="NCBI Taxonomy" id="1117311"/>
    <lineage>
        <taxon>Eukaryota</taxon>
        <taxon>Fungi</taxon>
        <taxon>Fungi incertae sedis</taxon>
        <taxon>Mucoromycota</taxon>
        <taxon>Glomeromycotina</taxon>
        <taxon>Glomeromycetes</taxon>
        <taxon>Glomerales</taxon>
        <taxon>Glomeraceae</taxon>
        <taxon>Funneliformis</taxon>
    </lineage>
</organism>